<dbReference type="AlphaFoldDB" id="A0A915IZ29"/>
<sequence>NKENKVENCVNFQTKHCTITNDIDFLNQSNTKMIRQSFEDGTPTMVIDLTSGMSIDSSATTGSLFDNSNFRRRFKVSPIYDFSSPLSLN</sequence>
<keyword evidence="1" id="KW-1185">Reference proteome</keyword>
<organism evidence="1 2">
    <name type="scientific">Romanomermis culicivorax</name>
    <name type="common">Nematode worm</name>
    <dbReference type="NCBI Taxonomy" id="13658"/>
    <lineage>
        <taxon>Eukaryota</taxon>
        <taxon>Metazoa</taxon>
        <taxon>Ecdysozoa</taxon>
        <taxon>Nematoda</taxon>
        <taxon>Enoplea</taxon>
        <taxon>Dorylaimia</taxon>
        <taxon>Mermithida</taxon>
        <taxon>Mermithoidea</taxon>
        <taxon>Mermithidae</taxon>
        <taxon>Romanomermis</taxon>
    </lineage>
</organism>
<evidence type="ECO:0000313" key="2">
    <source>
        <dbReference type="WBParaSite" id="nRc.2.0.1.t19094-RA"/>
    </source>
</evidence>
<dbReference type="Proteomes" id="UP000887565">
    <property type="component" value="Unplaced"/>
</dbReference>
<protein>
    <submittedName>
        <fullName evidence="2">Uncharacterized protein</fullName>
    </submittedName>
</protein>
<accession>A0A915IZ29</accession>
<dbReference type="WBParaSite" id="nRc.2.0.1.t19094-RA">
    <property type="protein sequence ID" value="nRc.2.0.1.t19094-RA"/>
    <property type="gene ID" value="nRc.2.0.1.g19094"/>
</dbReference>
<name>A0A915IZ29_ROMCU</name>
<evidence type="ECO:0000313" key="1">
    <source>
        <dbReference type="Proteomes" id="UP000887565"/>
    </source>
</evidence>
<proteinExistence type="predicted"/>
<reference evidence="2" key="1">
    <citation type="submission" date="2022-11" db="UniProtKB">
        <authorList>
            <consortium name="WormBaseParasite"/>
        </authorList>
    </citation>
    <scope>IDENTIFICATION</scope>
</reference>